<feature type="region of interest" description="Disordered" evidence="1">
    <location>
        <begin position="219"/>
        <end position="309"/>
    </location>
</feature>
<dbReference type="PANTHER" id="PTHR36746">
    <property type="entry name" value="BNAC04G51760D PROTEIN"/>
    <property type="match status" value="1"/>
</dbReference>
<protein>
    <submittedName>
        <fullName evidence="2">Uncharacterized protein</fullName>
    </submittedName>
</protein>
<name>A0A444YH26_ARAHY</name>
<sequence>MEKNNTKSSTSTICSKIREALSSYPAFRAIHHRLNNNQNNKHQHNHRSSAPNSITITKKHANNSRKMNKEGGRGDQQGSLIPINYDYSNNNHNKVVVEPPKQVAAAGKNQPASSTNNNNNKGVMKIQQETLDLNGAFKEFIDRVRNGINGAEHTNNNNNAAGSALSSNHEANKKMENQKDHHFSEFIQSSRKKLRTTSNIASFKRGCHVSLEVVAGTKNPSLPKLFSAPSATPSTHHPLPSTPPSPPPPPPLQPPHNLRNSCESSTSSSSTTTSQSFTQWRFSLPITPSTTTTTTPPPQQPPPTPPLLLLPNNFEELFHLSEL</sequence>
<evidence type="ECO:0000256" key="1">
    <source>
        <dbReference type="SAM" id="MobiDB-lite"/>
    </source>
</evidence>
<keyword evidence="3" id="KW-1185">Reference proteome</keyword>
<reference evidence="2 3" key="1">
    <citation type="submission" date="2019-01" db="EMBL/GenBank/DDBJ databases">
        <title>Sequencing of cultivated peanut Arachis hypogaea provides insights into genome evolution and oil improvement.</title>
        <authorList>
            <person name="Chen X."/>
        </authorList>
    </citation>
    <scope>NUCLEOTIDE SEQUENCE [LARGE SCALE GENOMIC DNA]</scope>
    <source>
        <strain evidence="3">cv. Fuhuasheng</strain>
        <tissue evidence="2">Leaves</tissue>
    </source>
</reference>
<feature type="compositionally biased region" description="Pro residues" evidence="1">
    <location>
        <begin position="240"/>
        <end position="254"/>
    </location>
</feature>
<accession>A0A444YH26</accession>
<feature type="compositionally biased region" description="Low complexity" evidence="1">
    <location>
        <begin position="264"/>
        <end position="294"/>
    </location>
</feature>
<dbReference type="AlphaFoldDB" id="A0A444YH26"/>
<feature type="compositionally biased region" description="Pro residues" evidence="1">
    <location>
        <begin position="295"/>
        <end position="308"/>
    </location>
</feature>
<comment type="caution">
    <text evidence="2">The sequence shown here is derived from an EMBL/GenBank/DDBJ whole genome shotgun (WGS) entry which is preliminary data.</text>
</comment>
<organism evidence="2 3">
    <name type="scientific">Arachis hypogaea</name>
    <name type="common">Peanut</name>
    <dbReference type="NCBI Taxonomy" id="3818"/>
    <lineage>
        <taxon>Eukaryota</taxon>
        <taxon>Viridiplantae</taxon>
        <taxon>Streptophyta</taxon>
        <taxon>Embryophyta</taxon>
        <taxon>Tracheophyta</taxon>
        <taxon>Spermatophyta</taxon>
        <taxon>Magnoliopsida</taxon>
        <taxon>eudicotyledons</taxon>
        <taxon>Gunneridae</taxon>
        <taxon>Pentapetalae</taxon>
        <taxon>rosids</taxon>
        <taxon>fabids</taxon>
        <taxon>Fabales</taxon>
        <taxon>Fabaceae</taxon>
        <taxon>Papilionoideae</taxon>
        <taxon>50 kb inversion clade</taxon>
        <taxon>dalbergioids sensu lato</taxon>
        <taxon>Dalbergieae</taxon>
        <taxon>Pterocarpus clade</taxon>
        <taxon>Arachis</taxon>
    </lineage>
</organism>
<dbReference type="PANTHER" id="PTHR36746:SF12">
    <property type="entry name" value="DUF4005 DOMAIN-CONTAINING PROTEIN"/>
    <property type="match status" value="1"/>
</dbReference>
<proteinExistence type="predicted"/>
<dbReference type="Proteomes" id="UP000289738">
    <property type="component" value="Chromosome B06"/>
</dbReference>
<evidence type="ECO:0000313" key="3">
    <source>
        <dbReference type="Proteomes" id="UP000289738"/>
    </source>
</evidence>
<dbReference type="EMBL" id="SDMP01000016">
    <property type="protein sequence ID" value="RYR01204.1"/>
    <property type="molecule type" value="Genomic_DNA"/>
</dbReference>
<feature type="compositionally biased region" description="Low complexity" evidence="1">
    <location>
        <begin position="229"/>
        <end position="239"/>
    </location>
</feature>
<evidence type="ECO:0000313" key="2">
    <source>
        <dbReference type="EMBL" id="RYR01204.1"/>
    </source>
</evidence>
<gene>
    <name evidence="2" type="ORF">Ahy_B06g080076</name>
</gene>